<feature type="domain" description="Phosphoribosyltransferase" evidence="7">
    <location>
        <begin position="56"/>
        <end position="158"/>
    </location>
</feature>
<dbReference type="Proteomes" id="UP000030944">
    <property type="component" value="Chromosome"/>
</dbReference>
<dbReference type="GO" id="GO:0000287">
    <property type="term" value="F:magnesium ion binding"/>
    <property type="evidence" value="ECO:0007669"/>
    <property type="project" value="UniProtKB-UniRule"/>
</dbReference>
<dbReference type="UniPathway" id="UPA00070">
    <property type="reaction ID" value="UER00119"/>
</dbReference>
<evidence type="ECO:0000313" key="10">
    <source>
        <dbReference type="Proteomes" id="UP000030944"/>
    </source>
</evidence>
<reference evidence="8 10" key="1">
    <citation type="journal article" date="2015" name="Proc. Natl. Acad. Sci. U.S.A.">
        <title>Genomic and proteomic characterization of "Candidatus Nitrosopelagicus brevis": An ammonia-oxidizing archaeon from the open ocean.</title>
        <authorList>
            <person name="Santoro A.E."/>
            <person name="Dupont C.L."/>
            <person name="Richter R.A."/>
            <person name="Craig M.T."/>
            <person name="Carini P."/>
            <person name="McIlvin M.R."/>
            <person name="Yang Y."/>
            <person name="Orsi W.D."/>
            <person name="Moran D.M."/>
            <person name="Saito M.A."/>
        </authorList>
    </citation>
    <scope>NUCLEOTIDE SEQUENCE [LARGE SCALE GENOMIC DNA]</scope>
    <source>
        <strain evidence="8">CN25</strain>
        <strain evidence="10">V2</strain>
    </source>
</reference>
<dbReference type="PANTHER" id="PTHR19278">
    <property type="entry name" value="OROTATE PHOSPHORIBOSYLTRANSFERASE"/>
    <property type="match status" value="1"/>
</dbReference>
<dbReference type="Gene3D" id="3.40.50.2020">
    <property type="match status" value="1"/>
</dbReference>
<reference evidence="9 11" key="4">
    <citation type="submission" date="2018-04" db="EMBL/GenBank/DDBJ databases">
        <title>Transcriptomics of ammonia oxidizing archaea.</title>
        <authorList>
            <person name="Carini P."/>
        </authorList>
    </citation>
    <scope>NUCLEOTIDE SEQUENCE [LARGE SCALE GENOMIC DNA]</scope>
    <source>
        <strain evidence="9 11">U25</strain>
    </source>
</reference>
<dbReference type="STRING" id="1410606.T478_1157"/>
<reference evidence="9" key="3">
    <citation type="submission" date="2016-05" db="EMBL/GenBank/DDBJ databases">
        <authorList>
            <person name="Lavstsen T."/>
            <person name="Jespersen J.S."/>
        </authorList>
    </citation>
    <scope>NUCLEOTIDE SEQUENCE [LARGE SCALE GENOMIC DNA]</scope>
    <source>
        <strain evidence="9">U25</strain>
    </source>
</reference>
<evidence type="ECO:0000313" key="11">
    <source>
        <dbReference type="Proteomes" id="UP000241022"/>
    </source>
</evidence>
<comment type="catalytic activity">
    <reaction evidence="6">
        <text>orotidine 5'-phosphate + diphosphate = orotate + 5-phospho-alpha-D-ribose 1-diphosphate</text>
        <dbReference type="Rhea" id="RHEA:10380"/>
        <dbReference type="ChEBI" id="CHEBI:30839"/>
        <dbReference type="ChEBI" id="CHEBI:33019"/>
        <dbReference type="ChEBI" id="CHEBI:57538"/>
        <dbReference type="ChEBI" id="CHEBI:58017"/>
        <dbReference type="EC" id="2.4.2.10"/>
    </reaction>
</comment>
<accession>A0A0A7V2V5</accession>
<name>A0A0A7V2V5_9ARCH</name>
<dbReference type="InterPro" id="IPR000836">
    <property type="entry name" value="PRTase_dom"/>
</dbReference>
<dbReference type="EC" id="2.4.2.10" evidence="2 6"/>
<dbReference type="GO" id="GO:0044205">
    <property type="term" value="P:'de novo' UMP biosynthetic process"/>
    <property type="evidence" value="ECO:0007669"/>
    <property type="project" value="UniProtKB-UniRule"/>
</dbReference>
<dbReference type="EMBL" id="CP007026">
    <property type="protein sequence ID" value="AJA93173.1"/>
    <property type="molecule type" value="Genomic_DNA"/>
</dbReference>
<keyword evidence="11" id="KW-1185">Reference proteome</keyword>
<keyword evidence="4 6" id="KW-0808">Transferase</keyword>
<proteinExistence type="inferred from homology"/>
<keyword evidence="5 6" id="KW-0665">Pyrimidine biosynthesis</keyword>
<evidence type="ECO:0000256" key="6">
    <source>
        <dbReference type="HAMAP-Rule" id="MF_01208"/>
    </source>
</evidence>
<evidence type="ECO:0000256" key="3">
    <source>
        <dbReference type="ARBA" id="ARBA00022676"/>
    </source>
</evidence>
<dbReference type="KEGG" id="nbv:T478_1157"/>
<evidence type="ECO:0000313" key="8">
    <source>
        <dbReference type="EMBL" id="AJA93173.1"/>
    </source>
</evidence>
<keyword evidence="3 6" id="KW-0328">Glycosyltransferase</keyword>
<comment type="cofactor">
    <cofactor evidence="6">
        <name>Mg(2+)</name>
        <dbReference type="ChEBI" id="CHEBI:18420"/>
    </cofactor>
</comment>
<evidence type="ECO:0000256" key="1">
    <source>
        <dbReference type="ARBA" id="ARBA00004889"/>
    </source>
</evidence>
<dbReference type="Pfam" id="PF00156">
    <property type="entry name" value="Pribosyltran"/>
    <property type="match status" value="1"/>
</dbReference>
<dbReference type="AlphaFoldDB" id="A0A0A7V2V5"/>
<dbReference type="HOGENOM" id="CLU_074878_2_0_2"/>
<feature type="binding site" evidence="6">
    <location>
        <position position="101"/>
    </location>
    <ligand>
        <name>5-phospho-alpha-D-ribose 1-diphosphate</name>
        <dbReference type="ChEBI" id="CHEBI:58017"/>
        <note>ligand shared between dimeric partners</note>
    </ligand>
</feature>
<comment type="function">
    <text evidence="6">Catalyzes the transfer of a ribosyl phosphate group from 5-phosphoribose 1-diphosphate to orotate, leading to the formation of orotidine monophosphate (OMP).</text>
</comment>
<organism evidence="8 10">
    <name type="scientific">Candidatus Nitrosopelagicus brevis</name>
    <dbReference type="NCBI Taxonomy" id="1410606"/>
    <lineage>
        <taxon>Archaea</taxon>
        <taxon>Nitrososphaerota</taxon>
    </lineage>
</organism>
<dbReference type="NCBIfam" id="TIGR00336">
    <property type="entry name" value="pyrE"/>
    <property type="match status" value="1"/>
</dbReference>
<feature type="binding site" description="in other chain" evidence="6">
    <location>
        <begin position="121"/>
        <end position="129"/>
    </location>
    <ligand>
        <name>5-phospho-alpha-D-ribose 1-diphosphate</name>
        <dbReference type="ChEBI" id="CHEBI:58017"/>
        <note>ligand shared between dimeric partners</note>
    </ligand>
</feature>
<keyword evidence="6" id="KW-0460">Magnesium</keyword>
<dbReference type="RefSeq" id="WP_048105896.1">
    <property type="nucleotide sequence ID" value="NZ_CP007026.1"/>
</dbReference>
<evidence type="ECO:0000256" key="5">
    <source>
        <dbReference type="ARBA" id="ARBA00022975"/>
    </source>
</evidence>
<evidence type="ECO:0000259" key="7">
    <source>
        <dbReference type="Pfam" id="PF00156"/>
    </source>
</evidence>
<reference evidence="11" key="2">
    <citation type="submission" date="2016-05" db="EMBL/GenBank/DDBJ databases">
        <authorList>
            <person name="Dupont C."/>
            <person name="Santoro A."/>
        </authorList>
    </citation>
    <scope>NUCLEOTIDE SEQUENCE [LARGE SCALE GENOMIC DNA]</scope>
    <source>
        <strain evidence="11">U25</strain>
    </source>
</reference>
<dbReference type="CDD" id="cd06223">
    <property type="entry name" value="PRTases_typeI"/>
    <property type="match status" value="1"/>
</dbReference>
<dbReference type="GO" id="GO:0019856">
    <property type="term" value="P:pyrimidine nucleobase biosynthetic process"/>
    <property type="evidence" value="ECO:0007669"/>
    <property type="project" value="TreeGrafter"/>
</dbReference>
<feature type="binding site" evidence="6">
    <location>
        <position position="125"/>
    </location>
    <ligand>
        <name>orotate</name>
        <dbReference type="ChEBI" id="CHEBI:30839"/>
    </ligand>
</feature>
<sequence>MEFAKEFSAFLYEKKIIRFGDFTLASGKKSPYYIDLRLVPSFPIYYRKMIKGLQNLIAEDIGFENFHSLVSVPTGGLVVAASLATEILKPLIYVRKQAKEHGTGKAVEGVICHDMKLLMIEDVVTSGGSVINAIKSIKEEKMVVTDAYAVVDRMEGATEALQAEGVKLHSLLTIKDIAESLFEQKLISEDVLKQVQDRVN</sequence>
<dbReference type="GO" id="GO:0004588">
    <property type="term" value="F:orotate phosphoribosyltransferase activity"/>
    <property type="evidence" value="ECO:0007669"/>
    <property type="project" value="UniProtKB-UniRule"/>
</dbReference>
<gene>
    <name evidence="6 8" type="primary">pyrE</name>
    <name evidence="9" type="ORF">A7X95_03610</name>
    <name evidence="8" type="ORF">T478_1157</name>
</gene>
<dbReference type="OrthoDB" id="9089at2157"/>
<dbReference type="InterPro" id="IPR004467">
    <property type="entry name" value="Or_phspho_trans_dom"/>
</dbReference>
<comment type="pathway">
    <text evidence="1 6">Pyrimidine metabolism; UMP biosynthesis via de novo pathway; UMP from orotate: step 1/2.</text>
</comment>
<evidence type="ECO:0000256" key="2">
    <source>
        <dbReference type="ARBA" id="ARBA00011971"/>
    </source>
</evidence>
<dbReference type="InterPro" id="IPR029057">
    <property type="entry name" value="PRTase-like"/>
</dbReference>
<dbReference type="EMBL" id="LXWN01000001">
    <property type="protein sequence ID" value="PTL88349.1"/>
    <property type="molecule type" value="Genomic_DNA"/>
</dbReference>
<protein>
    <recommendedName>
        <fullName evidence="2 6">Orotate phosphoribosyltransferase</fullName>
        <shortName evidence="6">OPRT</shortName>
        <shortName evidence="6">OPRTase</shortName>
        <ecNumber evidence="2 6">2.4.2.10</ecNumber>
    </recommendedName>
</protein>
<comment type="subunit">
    <text evidence="6">Homodimer.</text>
</comment>
<evidence type="ECO:0000256" key="4">
    <source>
        <dbReference type="ARBA" id="ARBA00022679"/>
    </source>
</evidence>
<dbReference type="InterPro" id="IPR023031">
    <property type="entry name" value="OPRT"/>
</dbReference>
<dbReference type="HAMAP" id="MF_01208">
    <property type="entry name" value="PyrE"/>
    <property type="match status" value="1"/>
</dbReference>
<feature type="binding site" evidence="6">
    <location>
        <position position="153"/>
    </location>
    <ligand>
        <name>orotate</name>
        <dbReference type="ChEBI" id="CHEBI:30839"/>
    </ligand>
</feature>
<dbReference type="PANTHER" id="PTHR19278:SF9">
    <property type="entry name" value="URIDINE 5'-MONOPHOSPHATE SYNTHASE"/>
    <property type="match status" value="1"/>
</dbReference>
<feature type="binding site" evidence="6">
    <location>
        <position position="99"/>
    </location>
    <ligand>
        <name>5-phospho-alpha-D-ribose 1-diphosphate</name>
        <dbReference type="ChEBI" id="CHEBI:58017"/>
        <note>ligand shared between dimeric partners</note>
    </ligand>
</feature>
<evidence type="ECO:0000313" key="9">
    <source>
        <dbReference type="EMBL" id="PTL88349.1"/>
    </source>
</evidence>
<dbReference type="Proteomes" id="UP000241022">
    <property type="component" value="Unassembled WGS sequence"/>
</dbReference>
<comment type="similarity">
    <text evidence="6">Belongs to the purine/pyrimidine phosphoribosyltransferase family. PyrE subfamily.</text>
</comment>
<feature type="binding site" description="in other chain" evidence="6">
    <location>
        <position position="96"/>
    </location>
    <ligand>
        <name>5-phospho-alpha-D-ribose 1-diphosphate</name>
        <dbReference type="ChEBI" id="CHEBI:58017"/>
        <note>ligand shared between dimeric partners</note>
    </ligand>
</feature>
<dbReference type="GeneID" id="24817038"/>
<dbReference type="SUPFAM" id="SSF53271">
    <property type="entry name" value="PRTase-like"/>
    <property type="match status" value="1"/>
</dbReference>
<feature type="binding site" evidence="6">
    <location>
        <position position="95"/>
    </location>
    <ligand>
        <name>5-phospho-alpha-D-ribose 1-diphosphate</name>
        <dbReference type="ChEBI" id="CHEBI:58017"/>
        <note>ligand shared between dimeric partners</note>
    </ligand>
</feature>